<name>A0A1Y2FK67_PROLT</name>
<proteinExistence type="predicted"/>
<evidence type="ECO:0000256" key="1">
    <source>
        <dbReference type="SAM" id="MobiDB-lite"/>
    </source>
</evidence>
<protein>
    <submittedName>
        <fullName evidence="3">Uncharacterized protein</fullName>
    </submittedName>
</protein>
<keyword evidence="2" id="KW-0812">Transmembrane</keyword>
<feature type="transmembrane region" description="Helical" evidence="2">
    <location>
        <begin position="191"/>
        <end position="212"/>
    </location>
</feature>
<accession>A0A1Y2FK67</accession>
<feature type="compositionally biased region" description="Polar residues" evidence="1">
    <location>
        <begin position="29"/>
        <end position="45"/>
    </location>
</feature>
<evidence type="ECO:0000313" key="3">
    <source>
        <dbReference type="EMBL" id="ORY84371.1"/>
    </source>
</evidence>
<organism evidence="3 4">
    <name type="scientific">Protomyces lactucae-debilis</name>
    <dbReference type="NCBI Taxonomy" id="2754530"/>
    <lineage>
        <taxon>Eukaryota</taxon>
        <taxon>Fungi</taxon>
        <taxon>Dikarya</taxon>
        <taxon>Ascomycota</taxon>
        <taxon>Taphrinomycotina</taxon>
        <taxon>Taphrinomycetes</taxon>
        <taxon>Taphrinales</taxon>
        <taxon>Protomycetaceae</taxon>
        <taxon>Protomyces</taxon>
    </lineage>
</organism>
<keyword evidence="2" id="KW-0472">Membrane</keyword>
<evidence type="ECO:0000256" key="2">
    <source>
        <dbReference type="SAM" id="Phobius"/>
    </source>
</evidence>
<keyword evidence="2" id="KW-1133">Transmembrane helix</keyword>
<comment type="caution">
    <text evidence="3">The sequence shown here is derived from an EMBL/GenBank/DDBJ whole genome shotgun (WGS) entry which is preliminary data.</text>
</comment>
<reference evidence="3 4" key="1">
    <citation type="submission" date="2016-07" db="EMBL/GenBank/DDBJ databases">
        <title>Pervasive Adenine N6-methylation of Active Genes in Fungi.</title>
        <authorList>
            <consortium name="DOE Joint Genome Institute"/>
            <person name="Mondo S.J."/>
            <person name="Dannebaum R.O."/>
            <person name="Kuo R.C."/>
            <person name="Labutti K."/>
            <person name="Haridas S."/>
            <person name="Kuo A."/>
            <person name="Salamov A."/>
            <person name="Ahrendt S.R."/>
            <person name="Lipzen A."/>
            <person name="Sullivan W."/>
            <person name="Andreopoulos W.B."/>
            <person name="Clum A."/>
            <person name="Lindquist E."/>
            <person name="Daum C."/>
            <person name="Ramamoorthy G.K."/>
            <person name="Gryganskyi A."/>
            <person name="Culley D."/>
            <person name="Magnuson J.K."/>
            <person name="James T.Y."/>
            <person name="O'Malley M.A."/>
            <person name="Stajich J.E."/>
            <person name="Spatafora J.W."/>
            <person name="Visel A."/>
            <person name="Grigoriev I.V."/>
        </authorList>
    </citation>
    <scope>NUCLEOTIDE SEQUENCE [LARGE SCALE GENOMIC DNA]</scope>
    <source>
        <strain evidence="3 4">12-1054</strain>
    </source>
</reference>
<feature type="region of interest" description="Disordered" evidence="1">
    <location>
        <begin position="1"/>
        <end position="48"/>
    </location>
</feature>
<dbReference type="GeneID" id="63787682"/>
<dbReference type="Proteomes" id="UP000193685">
    <property type="component" value="Unassembled WGS sequence"/>
</dbReference>
<dbReference type="AlphaFoldDB" id="A0A1Y2FK67"/>
<evidence type="ECO:0000313" key="4">
    <source>
        <dbReference type="Proteomes" id="UP000193685"/>
    </source>
</evidence>
<keyword evidence="4" id="KW-1185">Reference proteome</keyword>
<feature type="transmembrane region" description="Helical" evidence="2">
    <location>
        <begin position="240"/>
        <end position="263"/>
    </location>
</feature>
<sequence length="264" mass="29071">MDSRSLIEASGNVQRIQQHGKAHLDQYPLRQQQKLPQTQRSSTPQYYGYDRSSLQSEAFQFDLDRHLSVNAYDMLSTLSSDDEREAEYTWEPIRAPPSTLPPVPVLPDTFPLPIHDAYMQRSPIILEVTTSTARKVSPISLDNPARQFSAGPSAHQKTASQKYLLPMHTVNPHLTLDKPAAKKDRVVQVHWLLLVSGCFFPPLLFCLAFGVFDEVCYLGPKAGLVGDAGGLAGQIRRIKVAAAVIGTTMLVACLAGFIVGFALA</sequence>
<dbReference type="EMBL" id="MCFI01000006">
    <property type="protein sequence ID" value="ORY84371.1"/>
    <property type="molecule type" value="Genomic_DNA"/>
</dbReference>
<dbReference type="RefSeq" id="XP_040726389.1">
    <property type="nucleotide sequence ID" value="XM_040871083.1"/>
</dbReference>
<gene>
    <name evidence="3" type="ORF">BCR37DRAFT_391953</name>
</gene>